<sequence length="225" mass="24388">MASNTAKVSLKLPVDAKGQSPEVVRLLSKQGMIGSIGNLYESIENLNDTCMQAPEAKDALLKPHVFAPAVPLLLPGTQTSIPTSYYMCSSYCWNNVAKEPTANSSQCGHLMNAKVTSIGSPDADNQSSFAMTLYKYTSCKPPNKQSLSWEEVGFMKGVVTYSVMDNLEVKPMSTISCISMLNKFNIKEVSSLEERVVDVGMDQGLKLLKASLQSKTALSAEFLGK</sequence>
<evidence type="ECO:0000313" key="2">
    <source>
        <dbReference type="Proteomes" id="UP001054252"/>
    </source>
</evidence>
<gene>
    <name evidence="1" type="ORF">SLEP1_g5673</name>
</gene>
<dbReference type="EMBL" id="BPVZ01000005">
    <property type="protein sequence ID" value="GKU91859.1"/>
    <property type="molecule type" value="Genomic_DNA"/>
</dbReference>
<keyword evidence="2" id="KW-1185">Reference proteome</keyword>
<dbReference type="Proteomes" id="UP001054252">
    <property type="component" value="Unassembled WGS sequence"/>
</dbReference>
<dbReference type="InterPro" id="IPR007750">
    <property type="entry name" value="DUF674"/>
</dbReference>
<organism evidence="1 2">
    <name type="scientific">Rubroshorea leprosula</name>
    <dbReference type="NCBI Taxonomy" id="152421"/>
    <lineage>
        <taxon>Eukaryota</taxon>
        <taxon>Viridiplantae</taxon>
        <taxon>Streptophyta</taxon>
        <taxon>Embryophyta</taxon>
        <taxon>Tracheophyta</taxon>
        <taxon>Spermatophyta</taxon>
        <taxon>Magnoliopsida</taxon>
        <taxon>eudicotyledons</taxon>
        <taxon>Gunneridae</taxon>
        <taxon>Pentapetalae</taxon>
        <taxon>rosids</taxon>
        <taxon>malvids</taxon>
        <taxon>Malvales</taxon>
        <taxon>Dipterocarpaceae</taxon>
        <taxon>Rubroshorea</taxon>
    </lineage>
</organism>
<proteinExistence type="predicted"/>
<protein>
    <submittedName>
        <fullName evidence="1">Uncharacterized protein</fullName>
    </submittedName>
</protein>
<dbReference type="AlphaFoldDB" id="A0AAV5I2A6"/>
<dbReference type="Pfam" id="PF05056">
    <property type="entry name" value="DUF674"/>
    <property type="match status" value="1"/>
</dbReference>
<name>A0AAV5I2A6_9ROSI</name>
<evidence type="ECO:0000313" key="1">
    <source>
        <dbReference type="EMBL" id="GKU91859.1"/>
    </source>
</evidence>
<dbReference type="PANTHER" id="PTHR33103:SF19">
    <property type="entry name" value="OS09G0544700 PROTEIN"/>
    <property type="match status" value="1"/>
</dbReference>
<accession>A0AAV5I2A6</accession>
<reference evidence="1 2" key="1">
    <citation type="journal article" date="2021" name="Commun. Biol.">
        <title>The genome of Shorea leprosula (Dipterocarpaceae) highlights the ecological relevance of drought in aseasonal tropical rainforests.</title>
        <authorList>
            <person name="Ng K.K.S."/>
            <person name="Kobayashi M.J."/>
            <person name="Fawcett J.A."/>
            <person name="Hatakeyama M."/>
            <person name="Paape T."/>
            <person name="Ng C.H."/>
            <person name="Ang C.C."/>
            <person name="Tnah L.H."/>
            <person name="Lee C.T."/>
            <person name="Nishiyama T."/>
            <person name="Sese J."/>
            <person name="O'Brien M.J."/>
            <person name="Copetti D."/>
            <person name="Mohd Noor M.I."/>
            <person name="Ong R.C."/>
            <person name="Putra M."/>
            <person name="Sireger I.Z."/>
            <person name="Indrioko S."/>
            <person name="Kosugi Y."/>
            <person name="Izuno A."/>
            <person name="Isagi Y."/>
            <person name="Lee S.L."/>
            <person name="Shimizu K.K."/>
        </authorList>
    </citation>
    <scope>NUCLEOTIDE SEQUENCE [LARGE SCALE GENOMIC DNA]</scope>
    <source>
        <strain evidence="1">214</strain>
    </source>
</reference>
<dbReference type="PANTHER" id="PTHR33103">
    <property type="entry name" value="OS01G0153900 PROTEIN"/>
    <property type="match status" value="1"/>
</dbReference>
<comment type="caution">
    <text evidence="1">The sequence shown here is derived from an EMBL/GenBank/DDBJ whole genome shotgun (WGS) entry which is preliminary data.</text>
</comment>